<evidence type="ECO:0000313" key="1">
    <source>
        <dbReference type="EMBL" id="KAI0032348.1"/>
    </source>
</evidence>
<gene>
    <name evidence="1" type="ORF">K488DRAFT_37327</name>
</gene>
<protein>
    <submittedName>
        <fullName evidence="1">Kinase-like domain-containing protein</fullName>
    </submittedName>
</protein>
<keyword evidence="2" id="KW-1185">Reference proteome</keyword>
<feature type="non-terminal residue" evidence="1">
    <location>
        <position position="269"/>
    </location>
</feature>
<evidence type="ECO:0000313" key="2">
    <source>
        <dbReference type="Proteomes" id="UP000814128"/>
    </source>
</evidence>
<organism evidence="1 2">
    <name type="scientific">Vararia minispora EC-137</name>
    <dbReference type="NCBI Taxonomy" id="1314806"/>
    <lineage>
        <taxon>Eukaryota</taxon>
        <taxon>Fungi</taxon>
        <taxon>Dikarya</taxon>
        <taxon>Basidiomycota</taxon>
        <taxon>Agaricomycotina</taxon>
        <taxon>Agaricomycetes</taxon>
        <taxon>Russulales</taxon>
        <taxon>Lachnocladiaceae</taxon>
        <taxon>Vararia</taxon>
    </lineage>
</organism>
<proteinExistence type="predicted"/>
<reference evidence="1" key="1">
    <citation type="submission" date="2021-02" db="EMBL/GenBank/DDBJ databases">
        <authorList>
            <consortium name="DOE Joint Genome Institute"/>
            <person name="Ahrendt S."/>
            <person name="Looney B.P."/>
            <person name="Miyauchi S."/>
            <person name="Morin E."/>
            <person name="Drula E."/>
            <person name="Courty P.E."/>
            <person name="Chicoki N."/>
            <person name="Fauchery L."/>
            <person name="Kohler A."/>
            <person name="Kuo A."/>
            <person name="Labutti K."/>
            <person name="Pangilinan J."/>
            <person name="Lipzen A."/>
            <person name="Riley R."/>
            <person name="Andreopoulos W."/>
            <person name="He G."/>
            <person name="Johnson J."/>
            <person name="Barry K.W."/>
            <person name="Grigoriev I.V."/>
            <person name="Nagy L."/>
            <person name="Hibbett D."/>
            <person name="Henrissat B."/>
            <person name="Matheny P.B."/>
            <person name="Labbe J."/>
            <person name="Martin F."/>
        </authorList>
    </citation>
    <scope>NUCLEOTIDE SEQUENCE</scope>
    <source>
        <strain evidence="1">EC-137</strain>
    </source>
</reference>
<reference evidence="1" key="2">
    <citation type="journal article" date="2022" name="New Phytol.">
        <title>Evolutionary transition to the ectomycorrhizal habit in the genomes of a hyperdiverse lineage of mushroom-forming fungi.</title>
        <authorList>
            <person name="Looney B."/>
            <person name="Miyauchi S."/>
            <person name="Morin E."/>
            <person name="Drula E."/>
            <person name="Courty P.E."/>
            <person name="Kohler A."/>
            <person name="Kuo A."/>
            <person name="LaButti K."/>
            <person name="Pangilinan J."/>
            <person name="Lipzen A."/>
            <person name="Riley R."/>
            <person name="Andreopoulos W."/>
            <person name="He G."/>
            <person name="Johnson J."/>
            <person name="Nolan M."/>
            <person name="Tritt A."/>
            <person name="Barry K.W."/>
            <person name="Grigoriev I.V."/>
            <person name="Nagy L.G."/>
            <person name="Hibbett D."/>
            <person name="Henrissat B."/>
            <person name="Matheny P.B."/>
            <person name="Labbe J."/>
            <person name="Martin F.M."/>
        </authorList>
    </citation>
    <scope>NUCLEOTIDE SEQUENCE</scope>
    <source>
        <strain evidence="1">EC-137</strain>
    </source>
</reference>
<dbReference type="EMBL" id="MU273549">
    <property type="protein sequence ID" value="KAI0032348.1"/>
    <property type="molecule type" value="Genomic_DNA"/>
</dbReference>
<sequence length="269" mass="30659">NSFRILGRLGNGSFGEVTRVASSGGHEYALKSLKPSTKRTSYNNFDHFRVEAQIHESVAGHPHILPYYGNFEADGKFHVLSDVCEGGNLDSFIRKRKLLGRDNEVKRIFLQILSAVRHCHAKGVAHRDIKPENVLAANAEGAKFYLSDFGLSVRERWSCHFGSGTRPYMSPECLGFDLLAEEYDAFASDVWSLGIILLEMVTGDRPWNVAHPVTDPRYSHYLRNRESLRAYHHIHDEFMPVLIRMLHPDPLDRITLDELEESIKSINHF</sequence>
<dbReference type="Proteomes" id="UP000814128">
    <property type="component" value="Unassembled WGS sequence"/>
</dbReference>
<comment type="caution">
    <text evidence="1">The sequence shown here is derived from an EMBL/GenBank/DDBJ whole genome shotgun (WGS) entry which is preliminary data.</text>
</comment>
<feature type="non-terminal residue" evidence="1">
    <location>
        <position position="1"/>
    </location>
</feature>
<accession>A0ACB8QKV7</accession>
<name>A0ACB8QKV7_9AGAM</name>